<dbReference type="EMBL" id="QJSW01000002">
    <property type="protein sequence ID" value="PYE51585.1"/>
    <property type="molecule type" value="Genomic_DNA"/>
</dbReference>
<evidence type="ECO:0000313" key="1">
    <source>
        <dbReference type="EMBL" id="PYE51585.1"/>
    </source>
</evidence>
<dbReference type="EMBL" id="CP054614">
    <property type="protein sequence ID" value="QKS55953.1"/>
    <property type="molecule type" value="Genomic_DNA"/>
</dbReference>
<accession>A0A2V4W0E1</accession>
<dbReference type="Proteomes" id="UP000509327">
    <property type="component" value="Chromosome"/>
</dbReference>
<keyword evidence="4" id="KW-1185">Reference proteome</keyword>
<sequence>MKRELNVSIKFSNAEEDWVVNVWDSGSGFRIPELEEYYLDKESCYGYVNSLKNNPKYIVSFNE</sequence>
<name>A0A2V4W0E1_PAEBA</name>
<dbReference type="Proteomes" id="UP000247790">
    <property type="component" value="Unassembled WGS sequence"/>
</dbReference>
<organism evidence="1 3">
    <name type="scientific">Paenibacillus barcinonensis</name>
    <dbReference type="NCBI Taxonomy" id="198119"/>
    <lineage>
        <taxon>Bacteria</taxon>
        <taxon>Bacillati</taxon>
        <taxon>Bacillota</taxon>
        <taxon>Bacilli</taxon>
        <taxon>Bacillales</taxon>
        <taxon>Paenibacillaceae</taxon>
        <taxon>Paenibacillus</taxon>
    </lineage>
</organism>
<dbReference type="AlphaFoldDB" id="A0A2V4W0E1"/>
<evidence type="ECO:0000313" key="2">
    <source>
        <dbReference type="EMBL" id="QKS55953.1"/>
    </source>
</evidence>
<reference evidence="2 4" key="2">
    <citation type="submission" date="2020-06" db="EMBL/GenBank/DDBJ databases">
        <title>Complete genome of Paenibacillus barcinonensis KACC11450.</title>
        <authorList>
            <person name="Kim M."/>
            <person name="Park Y.-J."/>
            <person name="Shin J.-H."/>
        </authorList>
    </citation>
    <scope>NUCLEOTIDE SEQUENCE [LARGE SCALE GENOMIC DNA]</scope>
    <source>
        <strain evidence="2 4">KACC11450</strain>
    </source>
</reference>
<evidence type="ECO:0000313" key="4">
    <source>
        <dbReference type="Proteomes" id="UP000509327"/>
    </source>
</evidence>
<gene>
    <name evidence="1" type="ORF">DFQ00_102380</name>
    <name evidence="2" type="ORF">HUB98_06105</name>
</gene>
<protein>
    <submittedName>
        <fullName evidence="1">Uncharacterized protein</fullName>
    </submittedName>
</protein>
<reference evidence="1 3" key="1">
    <citation type="submission" date="2018-06" db="EMBL/GenBank/DDBJ databases">
        <title>Genomic Encyclopedia of Type Strains, Phase III (KMG-III): the genomes of soil and plant-associated and newly described type strains.</title>
        <authorList>
            <person name="Whitman W."/>
        </authorList>
    </citation>
    <scope>NUCLEOTIDE SEQUENCE [LARGE SCALE GENOMIC DNA]</scope>
    <source>
        <strain evidence="1 3">CECT 7022</strain>
    </source>
</reference>
<proteinExistence type="predicted"/>
<evidence type="ECO:0000313" key="3">
    <source>
        <dbReference type="Proteomes" id="UP000247790"/>
    </source>
</evidence>
<dbReference type="RefSeq" id="WP_110894723.1">
    <property type="nucleotide sequence ID" value="NZ_CP054614.1"/>
</dbReference>